<reference evidence="9" key="1">
    <citation type="submission" date="2016-10" db="EMBL/GenBank/DDBJ databases">
        <authorList>
            <person name="Varghese N."/>
            <person name="Submissions S."/>
        </authorList>
    </citation>
    <scope>NUCLEOTIDE SEQUENCE [LARGE SCALE GENOMIC DNA]</scope>
    <source>
        <strain evidence="9">DSM 16471</strain>
    </source>
</reference>
<dbReference type="PANTHER" id="PTHR30329">
    <property type="entry name" value="STATOR ELEMENT OF FLAGELLAR MOTOR COMPLEX"/>
    <property type="match status" value="1"/>
</dbReference>
<keyword evidence="3" id="KW-0998">Cell outer membrane</keyword>
<feature type="domain" description="OmpA-like" evidence="7">
    <location>
        <begin position="322"/>
        <end position="437"/>
    </location>
</feature>
<evidence type="ECO:0000256" key="4">
    <source>
        <dbReference type="PROSITE-ProRule" id="PRU00473"/>
    </source>
</evidence>
<dbReference type="STRING" id="228957.SAMN04488008_104401"/>
<evidence type="ECO:0000256" key="2">
    <source>
        <dbReference type="ARBA" id="ARBA00023136"/>
    </source>
</evidence>
<proteinExistence type="predicted"/>
<dbReference type="Gene3D" id="3.30.1330.60">
    <property type="entry name" value="OmpA-like domain"/>
    <property type="match status" value="1"/>
</dbReference>
<sequence length="437" mass="48676">MKTIKILLVLMTLLISSQTSYAQFLKKLGQRAEDAAKEAVIRKTAQKVNRETEKTMDTILDGSKGGKKKKNKSSNQNGDSQNDEMNEHNETSEQETDANTFGVYSNFTFIPGSKLLFYDDFAADALGDFPANWETGGSGEVVTINDSKDKWLSISRRAGYMPTMENKLPENYTIEFDLANNGYGSGKPNSKLFFAFLTKKAYSMGSGGSLADIEILLSNNGLKVSNVENFGGEVEVKIGSRIDREMTDYLNNTVHISIAVNKKRLRMWVNEEKMVDSPNLIQANIGKYFIIEAMDVLPENGHFVGVSNFRIAESTEDLRSLLLKNGKFSTTGIYFDTAAATVKKESYGILLDIANMLRDNSDITVQIVGHTDNQGAEDYNQILSENRAKAVKQILVEEFGINEDKLQFMGKGEVEAVDDNTTEKGRANNRRVEFIKI</sequence>
<feature type="region of interest" description="Disordered" evidence="5">
    <location>
        <begin position="47"/>
        <end position="97"/>
    </location>
</feature>
<dbReference type="Proteomes" id="UP000198990">
    <property type="component" value="Unassembled WGS sequence"/>
</dbReference>
<name>A0A1H7RUL5_9FLAO</name>
<keyword evidence="9" id="KW-1185">Reference proteome</keyword>
<dbReference type="CDD" id="cd07185">
    <property type="entry name" value="OmpA_C-like"/>
    <property type="match status" value="1"/>
</dbReference>
<evidence type="ECO:0000256" key="3">
    <source>
        <dbReference type="ARBA" id="ARBA00023237"/>
    </source>
</evidence>
<dbReference type="AlphaFoldDB" id="A0A1H7RUL5"/>
<accession>A0A1H7RUL5</accession>
<comment type="subcellular location">
    <subcellularLocation>
        <location evidence="1">Cell outer membrane</location>
    </subcellularLocation>
</comment>
<dbReference type="EMBL" id="FNZN01000004">
    <property type="protein sequence ID" value="SEL63943.1"/>
    <property type="molecule type" value="Genomic_DNA"/>
</dbReference>
<evidence type="ECO:0000313" key="9">
    <source>
        <dbReference type="Proteomes" id="UP000198990"/>
    </source>
</evidence>
<dbReference type="PROSITE" id="PS51123">
    <property type="entry name" value="OMPA_2"/>
    <property type="match status" value="1"/>
</dbReference>
<dbReference type="RefSeq" id="WP_091624266.1">
    <property type="nucleotide sequence ID" value="NZ_FNZN01000004.1"/>
</dbReference>
<dbReference type="Pfam" id="PF00691">
    <property type="entry name" value="OmpA"/>
    <property type="match status" value="1"/>
</dbReference>
<dbReference type="PRINTS" id="PR01021">
    <property type="entry name" value="OMPADOMAIN"/>
</dbReference>
<keyword evidence="2 4" id="KW-0472">Membrane</keyword>
<evidence type="ECO:0000313" key="8">
    <source>
        <dbReference type="EMBL" id="SEL63943.1"/>
    </source>
</evidence>
<keyword evidence="6" id="KW-0732">Signal</keyword>
<feature type="signal peptide" evidence="6">
    <location>
        <begin position="1"/>
        <end position="22"/>
    </location>
</feature>
<dbReference type="InterPro" id="IPR006665">
    <property type="entry name" value="OmpA-like"/>
</dbReference>
<dbReference type="InterPro" id="IPR006664">
    <property type="entry name" value="OMP_bac"/>
</dbReference>
<gene>
    <name evidence="8" type="ORF">SAMN04488008_104401</name>
</gene>
<dbReference type="InterPro" id="IPR036737">
    <property type="entry name" value="OmpA-like_sf"/>
</dbReference>
<dbReference type="GO" id="GO:0009279">
    <property type="term" value="C:cell outer membrane"/>
    <property type="evidence" value="ECO:0007669"/>
    <property type="project" value="UniProtKB-SubCell"/>
</dbReference>
<protein>
    <submittedName>
        <fullName evidence="8">OmpA family protein</fullName>
    </submittedName>
</protein>
<evidence type="ECO:0000259" key="7">
    <source>
        <dbReference type="PROSITE" id="PS51123"/>
    </source>
</evidence>
<organism evidence="8 9">
    <name type="scientific">Maribacter orientalis</name>
    <dbReference type="NCBI Taxonomy" id="228957"/>
    <lineage>
        <taxon>Bacteria</taxon>
        <taxon>Pseudomonadati</taxon>
        <taxon>Bacteroidota</taxon>
        <taxon>Flavobacteriia</taxon>
        <taxon>Flavobacteriales</taxon>
        <taxon>Flavobacteriaceae</taxon>
        <taxon>Maribacter</taxon>
    </lineage>
</organism>
<feature type="chain" id="PRO_5011737611" evidence="6">
    <location>
        <begin position="23"/>
        <end position="437"/>
    </location>
</feature>
<dbReference type="InterPro" id="IPR050330">
    <property type="entry name" value="Bact_OuterMem_StrucFunc"/>
</dbReference>
<evidence type="ECO:0000256" key="1">
    <source>
        <dbReference type="ARBA" id="ARBA00004442"/>
    </source>
</evidence>
<dbReference type="OrthoDB" id="9800869at2"/>
<dbReference type="PANTHER" id="PTHR30329:SF21">
    <property type="entry name" value="LIPOPROTEIN YIAD-RELATED"/>
    <property type="match status" value="1"/>
</dbReference>
<evidence type="ECO:0000256" key="5">
    <source>
        <dbReference type="SAM" id="MobiDB-lite"/>
    </source>
</evidence>
<dbReference type="SUPFAM" id="SSF103088">
    <property type="entry name" value="OmpA-like"/>
    <property type="match status" value="1"/>
</dbReference>
<evidence type="ECO:0000256" key="6">
    <source>
        <dbReference type="SAM" id="SignalP"/>
    </source>
</evidence>